<dbReference type="EMBL" id="NMQI01000194">
    <property type="protein sequence ID" value="PMB45072.1"/>
    <property type="molecule type" value="Genomic_DNA"/>
</dbReference>
<dbReference type="AlphaFoldDB" id="A0A2N6ME57"/>
<evidence type="ECO:0000313" key="2">
    <source>
        <dbReference type="Proteomes" id="UP000234966"/>
    </source>
</evidence>
<evidence type="ECO:0000313" key="1">
    <source>
        <dbReference type="EMBL" id="PMB45072.1"/>
    </source>
</evidence>
<dbReference type="Proteomes" id="UP000234966">
    <property type="component" value="Unassembled WGS sequence"/>
</dbReference>
<protein>
    <submittedName>
        <fullName evidence="1">Uncharacterized protein</fullName>
    </submittedName>
</protein>
<organism evidence="1 2">
    <name type="scientific">Fischerella thermalis CCMEE 5330</name>
    <dbReference type="NCBI Taxonomy" id="2019670"/>
    <lineage>
        <taxon>Bacteria</taxon>
        <taxon>Bacillati</taxon>
        <taxon>Cyanobacteriota</taxon>
        <taxon>Cyanophyceae</taxon>
        <taxon>Nostocales</taxon>
        <taxon>Hapalosiphonaceae</taxon>
        <taxon>Fischerella</taxon>
    </lineage>
</organism>
<gene>
    <name evidence="1" type="ORF">CEN41_08945</name>
</gene>
<accession>A0A2N6ME57</accession>
<comment type="caution">
    <text evidence="1">The sequence shown here is derived from an EMBL/GenBank/DDBJ whole genome shotgun (WGS) entry which is preliminary data.</text>
</comment>
<sequence>MMYGDGFYECPGAENINLFSFFGRIGFPFELKFPQKKYSFNEVTIKTGCFFSICRSLNIGTCINSQTPSPLIIVV</sequence>
<proteinExistence type="predicted"/>
<reference evidence="1 2" key="1">
    <citation type="submission" date="2017-07" db="EMBL/GenBank/DDBJ databases">
        <title>Genomes of Fischerella (Mastigocladus) sp. strains.</title>
        <authorList>
            <person name="Miller S.R."/>
        </authorList>
    </citation>
    <scope>NUCLEOTIDE SEQUENCE [LARGE SCALE GENOMIC DNA]</scope>
    <source>
        <strain evidence="1 2">CCMEE 5330</strain>
    </source>
</reference>
<name>A0A2N6ME57_9CYAN</name>